<dbReference type="EMBL" id="JBAMMX010000025">
    <property type="protein sequence ID" value="KAK6915751.1"/>
    <property type="molecule type" value="Genomic_DNA"/>
</dbReference>
<evidence type="ECO:0000256" key="3">
    <source>
        <dbReference type="ARBA" id="ARBA00022692"/>
    </source>
</evidence>
<comment type="caution">
    <text evidence="7">The sequence shown here is derived from an EMBL/GenBank/DDBJ whole genome shotgun (WGS) entry which is preliminary data.</text>
</comment>
<keyword evidence="4 6" id="KW-1133">Transmembrane helix</keyword>
<proteinExistence type="inferred from homology"/>
<dbReference type="GO" id="GO:0032468">
    <property type="term" value="P:Golgi calcium ion homeostasis"/>
    <property type="evidence" value="ECO:0007669"/>
    <property type="project" value="TreeGrafter"/>
</dbReference>
<organism evidence="7 8">
    <name type="scientific">Dillenia turbinata</name>
    <dbReference type="NCBI Taxonomy" id="194707"/>
    <lineage>
        <taxon>Eukaryota</taxon>
        <taxon>Viridiplantae</taxon>
        <taxon>Streptophyta</taxon>
        <taxon>Embryophyta</taxon>
        <taxon>Tracheophyta</taxon>
        <taxon>Spermatophyta</taxon>
        <taxon>Magnoliopsida</taxon>
        <taxon>eudicotyledons</taxon>
        <taxon>Gunneridae</taxon>
        <taxon>Pentapetalae</taxon>
        <taxon>Dilleniales</taxon>
        <taxon>Dilleniaceae</taxon>
        <taxon>Dillenia</taxon>
    </lineage>
</organism>
<dbReference type="PANTHER" id="PTHR12608:SF9">
    <property type="entry name" value="GDT1-LIKE PROTEIN 3"/>
    <property type="match status" value="1"/>
</dbReference>
<evidence type="ECO:0000313" key="7">
    <source>
        <dbReference type="EMBL" id="KAK6915751.1"/>
    </source>
</evidence>
<keyword evidence="6" id="KW-0732">Signal</keyword>
<accession>A0AAN8YWM4</accession>
<evidence type="ECO:0000313" key="8">
    <source>
        <dbReference type="Proteomes" id="UP001370490"/>
    </source>
</evidence>
<dbReference type="Proteomes" id="UP001370490">
    <property type="component" value="Unassembled WGS sequence"/>
</dbReference>
<feature type="transmembrane region" description="Helical" evidence="6">
    <location>
        <begin position="276"/>
        <end position="295"/>
    </location>
</feature>
<dbReference type="GO" id="GO:0005384">
    <property type="term" value="F:manganese ion transmembrane transporter activity"/>
    <property type="evidence" value="ECO:0007669"/>
    <property type="project" value="TreeGrafter"/>
</dbReference>
<comment type="similarity">
    <text evidence="2 6">Belongs to the GDT1 family.</text>
</comment>
<name>A0AAN8YWM4_9MAGN</name>
<feature type="chain" id="PRO_5042663328" description="GDT1 family protein" evidence="6">
    <location>
        <begin position="33"/>
        <end position="298"/>
    </location>
</feature>
<dbReference type="PANTHER" id="PTHR12608">
    <property type="entry name" value="TRANSMEMBRANE PROTEIN HTP-1 RELATED"/>
    <property type="match status" value="1"/>
</dbReference>
<evidence type="ECO:0000256" key="1">
    <source>
        <dbReference type="ARBA" id="ARBA00004141"/>
    </source>
</evidence>
<sequence length="298" mass="32466">MGLISNPKMGFRLSLLFLLSFFIFLAFSRVSAQETVVDSEKDDITGLTDLGRRGKMVVGLNDVLDEKKDLHSLDVGLALKPEGLGLFDAFFASFSMILVSEIGDETFIIAALMAMRHPKSIVLSGALSALIIMTVLSTALGRIVPNLISRKHTNNAATVLYAFFGLRLLYIAWRSSDSKSSQKKEMEEAEEKLESGQAKTTFRRFLSRFLTPIFLESFILTFLAEWGDRSQIATIALATHKNAVGVAVGATIGHTICTSLAVVGGSMLASKISQRTVATIGGLLFLGFSFSSYFYPPL</sequence>
<keyword evidence="3 6" id="KW-0812">Transmembrane</keyword>
<evidence type="ECO:0000256" key="5">
    <source>
        <dbReference type="ARBA" id="ARBA00023136"/>
    </source>
</evidence>
<feature type="transmembrane region" description="Helical" evidence="6">
    <location>
        <begin position="205"/>
        <end position="224"/>
    </location>
</feature>
<comment type="subcellular location">
    <subcellularLocation>
        <location evidence="1 6">Membrane</location>
        <topology evidence="1 6">Multi-pass membrane protein</topology>
    </subcellularLocation>
</comment>
<dbReference type="GO" id="GO:0005794">
    <property type="term" value="C:Golgi apparatus"/>
    <property type="evidence" value="ECO:0007669"/>
    <property type="project" value="TreeGrafter"/>
</dbReference>
<feature type="transmembrane region" description="Helical" evidence="6">
    <location>
        <begin position="156"/>
        <end position="173"/>
    </location>
</feature>
<dbReference type="InterPro" id="IPR001727">
    <property type="entry name" value="GDT1-like"/>
</dbReference>
<feature type="signal peptide" evidence="6">
    <location>
        <begin position="1"/>
        <end position="32"/>
    </location>
</feature>
<dbReference type="GO" id="GO:0015085">
    <property type="term" value="F:calcium ion transmembrane transporter activity"/>
    <property type="evidence" value="ECO:0007669"/>
    <property type="project" value="TreeGrafter"/>
</dbReference>
<dbReference type="Pfam" id="PF01169">
    <property type="entry name" value="GDT1"/>
    <property type="match status" value="2"/>
</dbReference>
<keyword evidence="5 6" id="KW-0472">Membrane</keyword>
<feature type="transmembrane region" description="Helical" evidence="6">
    <location>
        <begin position="121"/>
        <end position="144"/>
    </location>
</feature>
<dbReference type="GO" id="GO:0032472">
    <property type="term" value="P:Golgi calcium ion transport"/>
    <property type="evidence" value="ECO:0007669"/>
    <property type="project" value="TreeGrafter"/>
</dbReference>
<keyword evidence="8" id="KW-1185">Reference proteome</keyword>
<feature type="transmembrane region" description="Helical" evidence="6">
    <location>
        <begin position="244"/>
        <end position="264"/>
    </location>
</feature>
<dbReference type="GO" id="GO:0016020">
    <property type="term" value="C:membrane"/>
    <property type="evidence" value="ECO:0007669"/>
    <property type="project" value="UniProtKB-SubCell"/>
</dbReference>
<evidence type="ECO:0000256" key="4">
    <source>
        <dbReference type="ARBA" id="ARBA00022989"/>
    </source>
</evidence>
<gene>
    <name evidence="7" type="ORF">RJ641_020868</name>
</gene>
<dbReference type="AlphaFoldDB" id="A0AAN8YWM4"/>
<evidence type="ECO:0000256" key="2">
    <source>
        <dbReference type="ARBA" id="ARBA00009190"/>
    </source>
</evidence>
<evidence type="ECO:0000256" key="6">
    <source>
        <dbReference type="RuleBase" id="RU365102"/>
    </source>
</evidence>
<protein>
    <recommendedName>
        <fullName evidence="6">GDT1 family protein</fullName>
    </recommendedName>
</protein>
<reference evidence="7 8" key="1">
    <citation type="submission" date="2023-12" db="EMBL/GenBank/DDBJ databases">
        <title>A high-quality genome assembly for Dillenia turbinata (Dilleniales).</title>
        <authorList>
            <person name="Chanderbali A."/>
        </authorList>
    </citation>
    <scope>NUCLEOTIDE SEQUENCE [LARGE SCALE GENOMIC DNA]</scope>
    <source>
        <strain evidence="7">LSX21</strain>
        <tissue evidence="7">Leaf</tissue>
    </source>
</reference>